<evidence type="ECO:0000313" key="1">
    <source>
        <dbReference type="EMBL" id="TLU66204.1"/>
    </source>
</evidence>
<dbReference type="AlphaFoldDB" id="A0A5R9IL05"/>
<reference evidence="1 2" key="1">
    <citation type="submission" date="2019-05" db="EMBL/GenBank/DDBJ databases">
        <title>Genome sequences of Thalassotalea litorea 1K03283.</title>
        <authorList>
            <person name="Zhang D."/>
        </authorList>
    </citation>
    <scope>NUCLEOTIDE SEQUENCE [LARGE SCALE GENOMIC DNA]</scope>
    <source>
        <strain evidence="1 2">MCCC 1K03283</strain>
    </source>
</reference>
<protein>
    <submittedName>
        <fullName evidence="1">Uncharacterized protein</fullName>
    </submittedName>
</protein>
<sequence length="67" mass="7333">MSKNDPVIFVNPFTGSTSISPNEKGPLTEPFILYGGYKHGCFECRHAMDGVKAKNPLLSGFFNVAVR</sequence>
<dbReference type="Proteomes" id="UP000307790">
    <property type="component" value="Unassembled WGS sequence"/>
</dbReference>
<dbReference type="EMBL" id="VCBC01000005">
    <property type="protein sequence ID" value="TLU66204.1"/>
    <property type="molecule type" value="Genomic_DNA"/>
</dbReference>
<proteinExistence type="predicted"/>
<gene>
    <name evidence="1" type="ORF">FE810_05670</name>
</gene>
<dbReference type="RefSeq" id="WP_138319080.1">
    <property type="nucleotide sequence ID" value="NZ_VCBC01000005.1"/>
</dbReference>
<organism evidence="1 2">
    <name type="scientific">Thalassotalea litorea</name>
    <dbReference type="NCBI Taxonomy" id="2020715"/>
    <lineage>
        <taxon>Bacteria</taxon>
        <taxon>Pseudomonadati</taxon>
        <taxon>Pseudomonadota</taxon>
        <taxon>Gammaproteobacteria</taxon>
        <taxon>Alteromonadales</taxon>
        <taxon>Colwelliaceae</taxon>
        <taxon>Thalassotalea</taxon>
    </lineage>
</organism>
<accession>A0A5R9IL05</accession>
<name>A0A5R9IL05_9GAMM</name>
<evidence type="ECO:0000313" key="2">
    <source>
        <dbReference type="Proteomes" id="UP000307790"/>
    </source>
</evidence>
<comment type="caution">
    <text evidence="1">The sequence shown here is derived from an EMBL/GenBank/DDBJ whole genome shotgun (WGS) entry which is preliminary data.</text>
</comment>
<keyword evidence="2" id="KW-1185">Reference proteome</keyword>